<evidence type="ECO:0000313" key="4">
    <source>
        <dbReference type="EMBL" id="ACL17455.1"/>
    </source>
</evidence>
<dbReference type="PANTHER" id="PTHR44591">
    <property type="entry name" value="STRESS RESPONSE REGULATOR PROTEIN 1"/>
    <property type="match status" value="1"/>
</dbReference>
<reference evidence="4 5" key="1">
    <citation type="journal article" date="2015" name="Genome Announc.">
        <title>Complete Genome Sequence of Methanosphaerula palustris E1-9CT, a Hydrogenotrophic Methanogen Isolated from a Minerotrophic Fen Peatland.</title>
        <authorList>
            <person name="Cadillo-Quiroz H."/>
            <person name="Browne P."/>
            <person name="Kyrpides N."/>
            <person name="Woyke T."/>
            <person name="Goodwin L."/>
            <person name="Detter C."/>
            <person name="Yavitt J.B."/>
            <person name="Zinder S.H."/>
        </authorList>
    </citation>
    <scope>NUCLEOTIDE SEQUENCE [LARGE SCALE GENOMIC DNA]</scope>
    <source>
        <strain evidence="5">ATCC BAA-1556 / DSM 19958 / E1-9c</strain>
    </source>
</reference>
<dbReference type="PANTHER" id="PTHR44591:SF3">
    <property type="entry name" value="RESPONSE REGULATORY DOMAIN-CONTAINING PROTEIN"/>
    <property type="match status" value="1"/>
</dbReference>
<dbReference type="eggNOG" id="arCOG02598">
    <property type="taxonomic scope" value="Archaea"/>
</dbReference>
<evidence type="ECO:0000313" key="5">
    <source>
        <dbReference type="Proteomes" id="UP000002457"/>
    </source>
</evidence>
<dbReference type="Gene3D" id="3.40.50.2300">
    <property type="match status" value="1"/>
</dbReference>
<dbReference type="PROSITE" id="PS50110">
    <property type="entry name" value="RESPONSE_REGULATORY"/>
    <property type="match status" value="1"/>
</dbReference>
<dbReference type="EMBL" id="CP001338">
    <property type="protein sequence ID" value="ACL17455.1"/>
    <property type="molecule type" value="Genomic_DNA"/>
</dbReference>
<dbReference type="GO" id="GO:0000160">
    <property type="term" value="P:phosphorelay signal transduction system"/>
    <property type="evidence" value="ECO:0007669"/>
    <property type="project" value="InterPro"/>
</dbReference>
<dbReference type="InterPro" id="IPR050595">
    <property type="entry name" value="Bact_response_regulator"/>
</dbReference>
<evidence type="ECO:0000259" key="3">
    <source>
        <dbReference type="PROSITE" id="PS50110"/>
    </source>
</evidence>
<dbReference type="STRING" id="521011.Mpal_2157"/>
<feature type="domain" description="Response regulatory" evidence="3">
    <location>
        <begin position="4"/>
        <end position="120"/>
    </location>
</feature>
<feature type="modified residue" description="4-aspartylphosphate" evidence="2">
    <location>
        <position position="53"/>
    </location>
</feature>
<accession>B8GDV4</accession>
<dbReference type="OrthoDB" id="9652at2157"/>
<dbReference type="InterPro" id="IPR011006">
    <property type="entry name" value="CheY-like_superfamily"/>
</dbReference>
<proteinExistence type="predicted"/>
<protein>
    <submittedName>
        <fullName evidence="4">Response regulator receiver protein</fullName>
    </submittedName>
</protein>
<dbReference type="SUPFAM" id="SSF52172">
    <property type="entry name" value="CheY-like"/>
    <property type="match status" value="1"/>
</dbReference>
<organism evidence="4 5">
    <name type="scientific">Methanosphaerula palustris (strain ATCC BAA-1556 / DSM 19958 / E1-9c)</name>
    <dbReference type="NCBI Taxonomy" id="521011"/>
    <lineage>
        <taxon>Archaea</taxon>
        <taxon>Methanobacteriati</taxon>
        <taxon>Methanobacteriota</taxon>
        <taxon>Stenosarchaea group</taxon>
        <taxon>Methanomicrobia</taxon>
        <taxon>Methanomicrobiales</taxon>
        <taxon>Methanoregulaceae</taxon>
        <taxon>Methanosphaerula</taxon>
    </lineage>
</organism>
<name>B8GDV4_METPE</name>
<evidence type="ECO:0000256" key="1">
    <source>
        <dbReference type="ARBA" id="ARBA00022553"/>
    </source>
</evidence>
<dbReference type="GeneID" id="7270241"/>
<keyword evidence="5" id="KW-1185">Reference proteome</keyword>
<dbReference type="Pfam" id="PF00072">
    <property type="entry name" value="Response_reg"/>
    <property type="match status" value="1"/>
</dbReference>
<dbReference type="SMART" id="SM00448">
    <property type="entry name" value="REC"/>
    <property type="match status" value="1"/>
</dbReference>
<keyword evidence="1 2" id="KW-0597">Phosphoprotein</keyword>
<dbReference type="CDD" id="cd00156">
    <property type="entry name" value="REC"/>
    <property type="match status" value="1"/>
</dbReference>
<dbReference type="AlphaFoldDB" id="B8GDV4"/>
<dbReference type="Proteomes" id="UP000002457">
    <property type="component" value="Chromosome"/>
</dbReference>
<sequence>MKHTIMIVDDNTYIVEGLMAILKRRDYQVISAKEGAECLKLLKTITPDVILLDLTMEPMDGWEILEQIKGDQAIRHIPVIIFSGREITAVEKQEHGTLVEDFMLKPINPKNLLDKIEQVVKRQSPLPLDLNRPKEAGIGL</sequence>
<dbReference type="KEGG" id="mpl:Mpal_2157"/>
<dbReference type="InterPro" id="IPR001789">
    <property type="entry name" value="Sig_transdc_resp-reg_receiver"/>
</dbReference>
<gene>
    <name evidence="4" type="ordered locus">Mpal_2157</name>
</gene>
<dbReference type="RefSeq" id="WP_012618774.1">
    <property type="nucleotide sequence ID" value="NC_011832.1"/>
</dbReference>
<dbReference type="HOGENOM" id="CLU_000445_69_17_2"/>
<evidence type="ECO:0000256" key="2">
    <source>
        <dbReference type="PROSITE-ProRule" id="PRU00169"/>
    </source>
</evidence>